<reference evidence="2 3" key="1">
    <citation type="submission" date="2020-12" db="EMBL/GenBank/DDBJ databases">
        <title>Effect of drift, selection, and recombination on the evolution of hybrid genomes in Candida yeast pathogens.</title>
        <authorList>
            <person name="Mixao V."/>
            <person name="Ksiezopolska E."/>
            <person name="Saus E."/>
            <person name="Boekhout T."/>
            <person name="Gacser A."/>
            <person name="Gabaldon T."/>
        </authorList>
    </citation>
    <scope>NUCLEOTIDE SEQUENCE [LARGE SCALE GENOMIC DNA]</scope>
    <source>
        <strain evidence="2 3">BP57</strain>
    </source>
</reference>
<evidence type="ECO:0000256" key="1">
    <source>
        <dbReference type="SAM" id="MobiDB-lite"/>
    </source>
</evidence>
<gene>
    <name evidence="2" type="ORF">I9W82_001440</name>
</gene>
<protein>
    <submittedName>
        <fullName evidence="2">Uncharacterized protein</fullName>
    </submittedName>
</protein>
<evidence type="ECO:0000313" key="3">
    <source>
        <dbReference type="Proteomes" id="UP000669133"/>
    </source>
</evidence>
<name>A0A8H8DEG2_9ASCO</name>
<dbReference type="AlphaFoldDB" id="A0A8H8DEG2"/>
<organism evidence="2 3">
    <name type="scientific">Candida metapsilosis</name>
    <dbReference type="NCBI Taxonomy" id="273372"/>
    <lineage>
        <taxon>Eukaryota</taxon>
        <taxon>Fungi</taxon>
        <taxon>Dikarya</taxon>
        <taxon>Ascomycota</taxon>
        <taxon>Saccharomycotina</taxon>
        <taxon>Pichiomycetes</taxon>
        <taxon>Debaryomycetaceae</taxon>
        <taxon>Candida/Lodderomyces clade</taxon>
        <taxon>Candida</taxon>
    </lineage>
</organism>
<dbReference type="EMBL" id="JAEOAQ010000001">
    <property type="protein sequence ID" value="KAG5422345.1"/>
    <property type="molecule type" value="Genomic_DNA"/>
</dbReference>
<dbReference type="GeneID" id="93650069"/>
<feature type="region of interest" description="Disordered" evidence="1">
    <location>
        <begin position="12"/>
        <end position="71"/>
    </location>
</feature>
<evidence type="ECO:0000313" key="2">
    <source>
        <dbReference type="EMBL" id="KAG5422345.1"/>
    </source>
</evidence>
<keyword evidence="3" id="KW-1185">Reference proteome</keyword>
<dbReference type="RefSeq" id="XP_067551461.1">
    <property type="nucleotide sequence ID" value="XM_067690186.1"/>
</dbReference>
<comment type="caution">
    <text evidence="2">The sequence shown here is derived from an EMBL/GenBank/DDBJ whole genome shotgun (WGS) entry which is preliminary data.</text>
</comment>
<feature type="compositionally biased region" description="Polar residues" evidence="1">
    <location>
        <begin position="14"/>
        <end position="48"/>
    </location>
</feature>
<accession>A0A8H8DEG2</accession>
<sequence length="71" mass="7948">MLVKLTWFKRRGSNSESGKRTLSQTNGDNDSSNDQSFTNSNPWKSSKTGAADKSVSYDVTHDHYQTMQSSD</sequence>
<proteinExistence type="predicted"/>
<dbReference type="Proteomes" id="UP000669133">
    <property type="component" value="Unassembled WGS sequence"/>
</dbReference>